<proteinExistence type="inferred from homology"/>
<evidence type="ECO:0000313" key="11">
    <source>
        <dbReference type="Proteomes" id="UP000612282"/>
    </source>
</evidence>
<feature type="domain" description="ABC3 transporter permease C-terminal" evidence="8">
    <location>
        <begin position="269"/>
        <end position="381"/>
    </location>
</feature>
<keyword evidence="11" id="KW-1185">Reference proteome</keyword>
<evidence type="ECO:0000313" key="10">
    <source>
        <dbReference type="EMBL" id="GID52551.1"/>
    </source>
</evidence>
<organism evidence="10 11">
    <name type="scientific">Actinoplanes couchii</name>
    <dbReference type="NCBI Taxonomy" id="403638"/>
    <lineage>
        <taxon>Bacteria</taxon>
        <taxon>Bacillati</taxon>
        <taxon>Actinomycetota</taxon>
        <taxon>Actinomycetes</taxon>
        <taxon>Micromonosporales</taxon>
        <taxon>Micromonosporaceae</taxon>
        <taxon>Actinoplanes</taxon>
    </lineage>
</organism>
<evidence type="ECO:0000256" key="5">
    <source>
        <dbReference type="ARBA" id="ARBA00023136"/>
    </source>
</evidence>
<keyword evidence="4 7" id="KW-1133">Transmembrane helix</keyword>
<dbReference type="Pfam" id="PF12704">
    <property type="entry name" value="MacB_PCD"/>
    <property type="match status" value="1"/>
</dbReference>
<keyword evidence="2" id="KW-1003">Cell membrane</keyword>
<dbReference type="PANTHER" id="PTHR30572:SF4">
    <property type="entry name" value="ABC TRANSPORTER PERMEASE YTRF"/>
    <property type="match status" value="1"/>
</dbReference>
<evidence type="ECO:0000256" key="3">
    <source>
        <dbReference type="ARBA" id="ARBA00022692"/>
    </source>
</evidence>
<dbReference type="RefSeq" id="WP_203793354.1">
    <property type="nucleotide sequence ID" value="NZ_BAAAQE010000097.1"/>
</dbReference>
<evidence type="ECO:0000256" key="4">
    <source>
        <dbReference type="ARBA" id="ARBA00022989"/>
    </source>
</evidence>
<gene>
    <name evidence="10" type="ORF">Aco03nite_009550</name>
</gene>
<keyword evidence="3 7" id="KW-0812">Transmembrane</keyword>
<reference evidence="10 11" key="1">
    <citation type="submission" date="2021-01" db="EMBL/GenBank/DDBJ databases">
        <title>Whole genome shotgun sequence of Actinoplanes couchii NBRC 106145.</title>
        <authorList>
            <person name="Komaki H."/>
            <person name="Tamura T."/>
        </authorList>
    </citation>
    <scope>NUCLEOTIDE SEQUENCE [LARGE SCALE GENOMIC DNA]</scope>
    <source>
        <strain evidence="10 11">NBRC 106145</strain>
    </source>
</reference>
<accession>A0ABQ3X213</accession>
<feature type="transmembrane region" description="Helical" evidence="7">
    <location>
        <begin position="22"/>
        <end position="42"/>
    </location>
</feature>
<dbReference type="InterPro" id="IPR050250">
    <property type="entry name" value="Macrolide_Exporter_MacB"/>
</dbReference>
<dbReference type="Proteomes" id="UP000612282">
    <property type="component" value="Unassembled WGS sequence"/>
</dbReference>
<dbReference type="InterPro" id="IPR003838">
    <property type="entry name" value="ABC3_permease_C"/>
</dbReference>
<comment type="subcellular location">
    <subcellularLocation>
        <location evidence="1">Cell membrane</location>
        <topology evidence="1">Multi-pass membrane protein</topology>
    </subcellularLocation>
</comment>
<evidence type="ECO:0000256" key="6">
    <source>
        <dbReference type="ARBA" id="ARBA00038076"/>
    </source>
</evidence>
<evidence type="ECO:0000256" key="2">
    <source>
        <dbReference type="ARBA" id="ARBA00022475"/>
    </source>
</evidence>
<dbReference type="InterPro" id="IPR025857">
    <property type="entry name" value="MacB_PCD"/>
</dbReference>
<dbReference type="PANTHER" id="PTHR30572">
    <property type="entry name" value="MEMBRANE COMPONENT OF TRANSPORTER-RELATED"/>
    <property type="match status" value="1"/>
</dbReference>
<dbReference type="EMBL" id="BOMG01000021">
    <property type="protein sequence ID" value="GID52551.1"/>
    <property type="molecule type" value="Genomic_DNA"/>
</dbReference>
<dbReference type="Pfam" id="PF02687">
    <property type="entry name" value="FtsX"/>
    <property type="match status" value="1"/>
</dbReference>
<feature type="transmembrane region" description="Helical" evidence="7">
    <location>
        <begin position="265"/>
        <end position="290"/>
    </location>
</feature>
<sequence length="388" mass="40051">MISPVDLIVLGLAGLRVRRARAALSALGIAIGIATMVVAMGIPASSERALSLELERLGTDLLQASSLPDQEPPVALDEHATEMARRIAPVTGAAAMANTRATVARNERADNSAATTVLATQPGVLDLLGGTVRDGRWFDAGTERFPAVVLGAEAAARLGITGAAGGPQLWIGHRWFTVTGVLDPIPLAPEIDRSALVGWPSAQRELAFDGLPTVLYVRSHDAAVEAVREVLPGTVLPSRPALVRVTRPSDALAAKRASETTFDALFLGMAGVALLVGAIGVANTMVISVLERRREIGLRRALGAHRGSIRAQFLTESAVLSLLGGVTGTLLGVAGTVGWALYQHWPPVIPPAALGAGTGGALLIGMLAGAHPSMRAARLTPTEALASS</sequence>
<feature type="domain" description="MacB-like periplasmic core" evidence="9">
    <location>
        <begin position="23"/>
        <end position="229"/>
    </location>
</feature>
<keyword evidence="5 7" id="KW-0472">Membrane</keyword>
<feature type="transmembrane region" description="Helical" evidence="7">
    <location>
        <begin position="348"/>
        <end position="370"/>
    </location>
</feature>
<name>A0ABQ3X213_9ACTN</name>
<evidence type="ECO:0000259" key="8">
    <source>
        <dbReference type="Pfam" id="PF02687"/>
    </source>
</evidence>
<evidence type="ECO:0000256" key="7">
    <source>
        <dbReference type="SAM" id="Phobius"/>
    </source>
</evidence>
<evidence type="ECO:0000256" key="1">
    <source>
        <dbReference type="ARBA" id="ARBA00004651"/>
    </source>
</evidence>
<comment type="caution">
    <text evidence="10">The sequence shown here is derived from an EMBL/GenBank/DDBJ whole genome shotgun (WGS) entry which is preliminary data.</text>
</comment>
<comment type="similarity">
    <text evidence="6">Belongs to the ABC-4 integral membrane protein family.</text>
</comment>
<feature type="transmembrane region" description="Helical" evidence="7">
    <location>
        <begin position="318"/>
        <end position="342"/>
    </location>
</feature>
<evidence type="ECO:0000259" key="9">
    <source>
        <dbReference type="Pfam" id="PF12704"/>
    </source>
</evidence>
<protein>
    <submittedName>
        <fullName evidence="10">ABC transporter permease</fullName>
    </submittedName>
</protein>